<proteinExistence type="predicted"/>
<evidence type="ECO:0000313" key="2">
    <source>
        <dbReference type="Proteomes" id="UP001152531"/>
    </source>
</evidence>
<evidence type="ECO:0000313" key="1">
    <source>
        <dbReference type="EMBL" id="CAH6721261.1"/>
    </source>
</evidence>
<gene>
    <name evidence="1" type="ORF">CLIB1444_05S07162</name>
</gene>
<accession>A0ACA9Y8W4</accession>
<reference evidence="1" key="1">
    <citation type="submission" date="2022-06" db="EMBL/GenBank/DDBJ databases">
        <authorList>
            <person name="Legras J.-L."/>
            <person name="Devillers H."/>
            <person name="Grondin C."/>
        </authorList>
    </citation>
    <scope>NUCLEOTIDE SEQUENCE</scope>
    <source>
        <strain evidence="1">CLIB 1444</strain>
    </source>
</reference>
<comment type="caution">
    <text evidence="1">The sequence shown here is derived from an EMBL/GenBank/DDBJ whole genome shotgun (WGS) entry which is preliminary data.</text>
</comment>
<name>A0ACA9Y8W4_9ASCO</name>
<protein>
    <submittedName>
        <fullName evidence="1">Ribonuclease P/MRP protein subunit Rpp1p</fullName>
    </submittedName>
</protein>
<dbReference type="EMBL" id="CALSDN010000005">
    <property type="protein sequence ID" value="CAH6721261.1"/>
    <property type="molecule type" value="Genomic_DNA"/>
</dbReference>
<sequence length="288" mass="33012">MTCDLNLLWPKSNYDALTPSEITNIKNLIITSYNLGYYNVVINFEVSESLKLPINEPSKLNPIKIKEIIDISKFPDLKVFTRLTVIVNDSSKLINLNKYQNYFDLIAIKPQTEKSLQNSIINLNIDLISIPLDTKLNFYIKHKIVGKALEKGIKFEICYGPLISSTSTLTRKLMISNIVQLIRATRSNGLIISSGSKNPINLRSFHNIMNFFQTLGIKLNHINKFDDNAEKALINGRLRINSYKQTVMIDDNVNLYDNSKDEENNVMANNYKKRLNDEDIGQRKKLHS</sequence>
<keyword evidence="2" id="KW-1185">Reference proteome</keyword>
<dbReference type="Proteomes" id="UP001152531">
    <property type="component" value="Unassembled WGS sequence"/>
</dbReference>
<organism evidence="1 2">
    <name type="scientific">[Candida] jaroonii</name>
    <dbReference type="NCBI Taxonomy" id="467808"/>
    <lineage>
        <taxon>Eukaryota</taxon>
        <taxon>Fungi</taxon>
        <taxon>Dikarya</taxon>
        <taxon>Ascomycota</taxon>
        <taxon>Saccharomycotina</taxon>
        <taxon>Pichiomycetes</taxon>
        <taxon>Debaryomycetaceae</taxon>
        <taxon>Yamadazyma</taxon>
    </lineage>
</organism>